<dbReference type="KEGG" id="gat:120822644"/>
<name>A0AAQ4QEB7_GASAC</name>
<keyword evidence="1" id="KW-0812">Transmembrane</keyword>
<evidence type="ECO:0000256" key="1">
    <source>
        <dbReference type="SAM" id="Phobius"/>
    </source>
</evidence>
<evidence type="ECO:0008006" key="5">
    <source>
        <dbReference type="Google" id="ProtNLM"/>
    </source>
</evidence>
<evidence type="ECO:0000313" key="4">
    <source>
        <dbReference type="Proteomes" id="UP000007635"/>
    </source>
</evidence>
<proteinExistence type="predicted"/>
<dbReference type="GeneID" id="120822644"/>
<dbReference type="AlphaFoldDB" id="A0AAQ4QEB7"/>
<sequence length="382" mass="43230">MAGPRLSLDLFVSCCFFLTVGSHQESVSPPRNVSLVWKHEFWTQLSWAPPQHSMDNCSYKVTMNGGKFSERNIKNQFYVTQYVMEGGFLQMGVETTCGDIHSEPVVLNITYPELVRNVNCYITAATKSHCFWSPASQATDLRFFWSVDSGSGIPPSGIQECPSYNYTDPVRPGCDLEADIDQTIYIFFNATLMNTVARNTFSRKTFDDVRPPSIKWSVNKTGDKFSIAWIKPDIPLGWNFVVMYTECSETKYKTFGEVNSGELDLVPHCPYCLAIKAHIPNRVTPWTKEECFDADTDPKAWKWAAIIIPLILVGLMALMFGCYRKNKEYILPRVPQPRDLLSGISDNNNKSTVPNLYVPTEEDEENCNISLVADPLINTPDF</sequence>
<feature type="transmembrane region" description="Helical" evidence="1">
    <location>
        <begin position="300"/>
        <end position="323"/>
    </location>
</feature>
<dbReference type="Ensembl" id="ENSGACT00000075879.1">
    <property type="protein sequence ID" value="ENSGACP00000049555.1"/>
    <property type="gene ID" value="ENSGACG00000020003.2"/>
</dbReference>
<keyword evidence="1" id="KW-1133">Transmembrane helix</keyword>
<feature type="chain" id="PRO_5042939368" description="Type I cytokine receptor cytokine-binding domain-containing protein" evidence="2">
    <location>
        <begin position="23"/>
        <end position="382"/>
    </location>
</feature>
<dbReference type="SUPFAM" id="SSF49265">
    <property type="entry name" value="Fibronectin type III"/>
    <property type="match status" value="1"/>
</dbReference>
<keyword evidence="1" id="KW-0472">Membrane</keyword>
<dbReference type="GeneTree" id="ENSGT00910000145429"/>
<dbReference type="InterPro" id="IPR013783">
    <property type="entry name" value="Ig-like_fold"/>
</dbReference>
<evidence type="ECO:0000313" key="3">
    <source>
        <dbReference type="Ensembl" id="ENSGACP00000049555.1"/>
    </source>
</evidence>
<dbReference type="RefSeq" id="XP_040038385.1">
    <property type="nucleotide sequence ID" value="XM_040182451.1"/>
</dbReference>
<reference evidence="3" key="2">
    <citation type="submission" date="2025-08" db="UniProtKB">
        <authorList>
            <consortium name="Ensembl"/>
        </authorList>
    </citation>
    <scope>IDENTIFICATION</scope>
</reference>
<accession>A0AAQ4QEB7</accession>
<evidence type="ECO:0000256" key="2">
    <source>
        <dbReference type="SAM" id="SignalP"/>
    </source>
</evidence>
<reference evidence="3 4" key="1">
    <citation type="journal article" date="2021" name="G3 (Bethesda)">
        <title>Improved contiguity of the threespine stickleback genome using long-read sequencing.</title>
        <authorList>
            <person name="Nath S."/>
            <person name="Shaw D.E."/>
            <person name="White M.A."/>
        </authorList>
    </citation>
    <scope>NUCLEOTIDE SEQUENCE [LARGE SCALE GENOMIC DNA]</scope>
    <source>
        <strain evidence="3 4">Lake Benthic</strain>
    </source>
</reference>
<dbReference type="InterPro" id="IPR036116">
    <property type="entry name" value="FN3_sf"/>
</dbReference>
<keyword evidence="2" id="KW-0732">Signal</keyword>
<feature type="signal peptide" evidence="2">
    <location>
        <begin position="1"/>
        <end position="22"/>
    </location>
</feature>
<organism evidence="3 4">
    <name type="scientific">Gasterosteus aculeatus aculeatus</name>
    <name type="common">three-spined stickleback</name>
    <dbReference type="NCBI Taxonomy" id="481459"/>
    <lineage>
        <taxon>Eukaryota</taxon>
        <taxon>Metazoa</taxon>
        <taxon>Chordata</taxon>
        <taxon>Craniata</taxon>
        <taxon>Vertebrata</taxon>
        <taxon>Euteleostomi</taxon>
        <taxon>Actinopterygii</taxon>
        <taxon>Neopterygii</taxon>
        <taxon>Teleostei</taxon>
        <taxon>Neoteleostei</taxon>
        <taxon>Acanthomorphata</taxon>
        <taxon>Eupercaria</taxon>
        <taxon>Perciformes</taxon>
        <taxon>Cottioidei</taxon>
        <taxon>Gasterosteales</taxon>
        <taxon>Gasterosteidae</taxon>
        <taxon>Gasterosteus</taxon>
    </lineage>
</organism>
<protein>
    <recommendedName>
        <fullName evidence="5">Type I cytokine receptor cytokine-binding domain-containing protein</fullName>
    </recommendedName>
</protein>
<dbReference type="Proteomes" id="UP000007635">
    <property type="component" value="Chromosome VII"/>
</dbReference>
<keyword evidence="4" id="KW-1185">Reference proteome</keyword>
<dbReference type="Gene3D" id="2.60.40.10">
    <property type="entry name" value="Immunoglobulins"/>
    <property type="match status" value="1"/>
</dbReference>
<reference evidence="3" key="3">
    <citation type="submission" date="2025-09" db="UniProtKB">
        <authorList>
            <consortium name="Ensembl"/>
        </authorList>
    </citation>
    <scope>IDENTIFICATION</scope>
</reference>